<keyword evidence="2" id="KW-1185">Reference proteome</keyword>
<dbReference type="OrthoDB" id="8062986at2759"/>
<keyword evidence="1" id="KW-0732">Signal</keyword>
<gene>
    <name evidence="3" type="primary">LOC117576825</name>
</gene>
<evidence type="ECO:0000256" key="1">
    <source>
        <dbReference type="SAM" id="SignalP"/>
    </source>
</evidence>
<proteinExistence type="predicted"/>
<dbReference type="GeneID" id="117576825"/>
<evidence type="ECO:0000313" key="3">
    <source>
        <dbReference type="RefSeq" id="XP_051863843.1"/>
    </source>
</evidence>
<name>A0A9C6TD81_DROAB</name>
<feature type="signal peptide" evidence="1">
    <location>
        <begin position="1"/>
        <end position="20"/>
    </location>
</feature>
<dbReference type="AlphaFoldDB" id="A0A9C6TD81"/>
<protein>
    <submittedName>
        <fullName evidence="3">Uncharacterized protein LOC117576825</fullName>
    </submittedName>
</protein>
<feature type="chain" id="PRO_5039260190" evidence="1">
    <location>
        <begin position="21"/>
        <end position="248"/>
    </location>
</feature>
<evidence type="ECO:0000313" key="2">
    <source>
        <dbReference type="Proteomes" id="UP000515160"/>
    </source>
</evidence>
<dbReference type="Proteomes" id="UP000515160">
    <property type="component" value="Chromosome 2R"/>
</dbReference>
<accession>A0A9C6TD81</accession>
<dbReference type="RefSeq" id="XP_051863843.1">
    <property type="nucleotide sequence ID" value="XM_052007883.1"/>
</dbReference>
<reference evidence="3" key="1">
    <citation type="submission" date="2025-08" db="UniProtKB">
        <authorList>
            <consortium name="RefSeq"/>
        </authorList>
    </citation>
    <scope>IDENTIFICATION</scope>
    <source>
        <strain evidence="3">15112-1751.03</strain>
        <tissue evidence="3">Whole Adult</tissue>
    </source>
</reference>
<sequence>MTTTIGIWSVLAILVALTDGQIISSTSTTESQTETETTEYGPISMVVDQLAGMSVDFSDQSSAQLQANIDRALVALTGNIEAMSISAMHQMDQTIDQTSQFLMDHVDCNPAWNLQKFTSNVTRQLSDCSLNMGRLAESLRVDGQQVMADVQSFIQQMSQLPLMCSQQQQSASLAVGPFSVGFDNSNNCFMDGITSINQGLAKAMHNASLFLVHTRRLSQEQTAQSQQCSDAVVAQTLEYLNALRANCS</sequence>
<organism evidence="2 3">
    <name type="scientific">Drosophila albomicans</name>
    <name type="common">Fruit fly</name>
    <dbReference type="NCBI Taxonomy" id="7291"/>
    <lineage>
        <taxon>Eukaryota</taxon>
        <taxon>Metazoa</taxon>
        <taxon>Ecdysozoa</taxon>
        <taxon>Arthropoda</taxon>
        <taxon>Hexapoda</taxon>
        <taxon>Insecta</taxon>
        <taxon>Pterygota</taxon>
        <taxon>Neoptera</taxon>
        <taxon>Endopterygota</taxon>
        <taxon>Diptera</taxon>
        <taxon>Brachycera</taxon>
        <taxon>Muscomorpha</taxon>
        <taxon>Ephydroidea</taxon>
        <taxon>Drosophilidae</taxon>
        <taxon>Drosophila</taxon>
    </lineage>
</organism>